<comment type="cofactor">
    <cofactor evidence="1">
        <name>Fe(2+)</name>
        <dbReference type="ChEBI" id="CHEBI:29033"/>
    </cofactor>
</comment>
<organism evidence="2">
    <name type="scientific">Brugia timori</name>
    <dbReference type="NCBI Taxonomy" id="42155"/>
    <lineage>
        <taxon>Eukaryota</taxon>
        <taxon>Metazoa</taxon>
        <taxon>Ecdysozoa</taxon>
        <taxon>Nematoda</taxon>
        <taxon>Chromadorea</taxon>
        <taxon>Rhabditida</taxon>
        <taxon>Spirurina</taxon>
        <taxon>Spiruromorpha</taxon>
        <taxon>Filarioidea</taxon>
        <taxon>Onchocercidae</taxon>
        <taxon>Brugia</taxon>
    </lineage>
</organism>
<dbReference type="AlphaFoldDB" id="A0A0R3RA13"/>
<accession>A0A0R3RA13</accession>
<protein>
    <submittedName>
        <fullName evidence="2">DDE Tnp4 domain-containing protein</fullName>
    </submittedName>
</protein>
<sequence length="141" mass="15903">LLLIVSRLCGLPYDKLERIFSQFGKNYDFMSSFSLSEASWTSTIRIEFECLVPKYLRKTWSGNIYICEPGNGIVSHVDTHSPFSDIIAWLSLLSAIININTGNVPQGQNTTLLAEAQKNRIDIPYLLVICPTRTVSISFKQ</sequence>
<evidence type="ECO:0000256" key="1">
    <source>
        <dbReference type="ARBA" id="ARBA00001954"/>
    </source>
</evidence>
<evidence type="ECO:0000313" key="2">
    <source>
        <dbReference type="WBParaSite" id="BTMF_0001687601-mRNA-1"/>
    </source>
</evidence>
<dbReference type="Gene3D" id="2.60.120.590">
    <property type="entry name" value="Alpha-ketoglutarate-dependent dioxygenase AlkB-like"/>
    <property type="match status" value="1"/>
</dbReference>
<name>A0A0R3RA13_9BILA</name>
<dbReference type="WBParaSite" id="BTMF_0001687601-mRNA-1">
    <property type="protein sequence ID" value="BTMF_0001687601-mRNA-1"/>
    <property type="gene ID" value="BTMF_0001687601"/>
</dbReference>
<dbReference type="InterPro" id="IPR037151">
    <property type="entry name" value="AlkB-like_sf"/>
</dbReference>
<reference evidence="2" key="1">
    <citation type="submission" date="2017-02" db="UniProtKB">
        <authorList>
            <consortium name="WormBaseParasite"/>
        </authorList>
    </citation>
    <scope>IDENTIFICATION</scope>
</reference>
<proteinExistence type="predicted"/>